<dbReference type="SUPFAM" id="SSF56712">
    <property type="entry name" value="Prokaryotic type I DNA topoisomerase"/>
    <property type="match status" value="1"/>
</dbReference>
<dbReference type="SMART" id="SM00437">
    <property type="entry name" value="TOP1Ac"/>
    <property type="match status" value="1"/>
</dbReference>
<evidence type="ECO:0000256" key="2">
    <source>
        <dbReference type="ARBA" id="ARBA00009446"/>
    </source>
</evidence>
<dbReference type="PANTHER" id="PTHR11390">
    <property type="entry name" value="PROKARYOTIC DNA TOPOISOMERASE"/>
    <property type="match status" value="1"/>
</dbReference>
<proteinExistence type="inferred from homology"/>
<protein>
    <recommendedName>
        <fullName evidence="8">DNA topoisomerase 3</fullName>
        <ecNumber evidence="8">5.6.2.1</ecNumber>
    </recommendedName>
    <alternativeName>
        <fullName evidence="8">DNA topoisomerase III</fullName>
    </alternativeName>
</protein>
<keyword evidence="4 8" id="KW-0460">Magnesium</keyword>
<keyword evidence="12" id="KW-1185">Reference proteome</keyword>
<feature type="site" description="Interaction with DNA" evidence="8">
    <location>
        <position position="176"/>
    </location>
</feature>
<dbReference type="InterPro" id="IPR013826">
    <property type="entry name" value="Topo_IA_cen_sub3"/>
</dbReference>
<dbReference type="InterPro" id="IPR006171">
    <property type="entry name" value="TOPRIM_dom"/>
</dbReference>
<evidence type="ECO:0000256" key="4">
    <source>
        <dbReference type="ARBA" id="ARBA00022842"/>
    </source>
</evidence>
<dbReference type="InterPro" id="IPR013497">
    <property type="entry name" value="Topo_IA_cen"/>
</dbReference>
<gene>
    <name evidence="8" type="primary">topB</name>
    <name evidence="11" type="ORF">AAEO50_03040</name>
</gene>
<comment type="caution">
    <text evidence="11">The sequence shown here is derived from an EMBL/GenBank/DDBJ whole genome shotgun (WGS) entry which is preliminary data.</text>
</comment>
<dbReference type="InterPro" id="IPR013825">
    <property type="entry name" value="Topo_IA_cen_sub2"/>
</dbReference>
<dbReference type="PRINTS" id="PR00417">
    <property type="entry name" value="PRTPISMRASEI"/>
</dbReference>
<evidence type="ECO:0000256" key="6">
    <source>
        <dbReference type="ARBA" id="ARBA00023125"/>
    </source>
</evidence>
<dbReference type="CDD" id="cd03362">
    <property type="entry name" value="TOPRIM_TopoIA_TopoIII"/>
    <property type="match status" value="1"/>
</dbReference>
<keyword evidence="7 8" id="KW-0413">Isomerase</keyword>
<evidence type="ECO:0000256" key="3">
    <source>
        <dbReference type="ARBA" id="ARBA00022723"/>
    </source>
</evidence>
<keyword evidence="6 8" id="KW-0238">DNA-binding</keyword>
<evidence type="ECO:0000259" key="10">
    <source>
        <dbReference type="PROSITE" id="PS52039"/>
    </source>
</evidence>
<evidence type="ECO:0000256" key="8">
    <source>
        <dbReference type="HAMAP-Rule" id="MF_00953"/>
    </source>
</evidence>
<evidence type="ECO:0000256" key="5">
    <source>
        <dbReference type="ARBA" id="ARBA00023029"/>
    </source>
</evidence>
<evidence type="ECO:0000259" key="9">
    <source>
        <dbReference type="PROSITE" id="PS50880"/>
    </source>
</evidence>
<feature type="site" description="Interaction with DNA" evidence="8">
    <location>
        <position position="61"/>
    </location>
</feature>
<dbReference type="SMART" id="SM00493">
    <property type="entry name" value="TOPRIM"/>
    <property type="match status" value="1"/>
</dbReference>
<name>A0ABU9K593_9BACI</name>
<dbReference type="NCBIfam" id="NF005829">
    <property type="entry name" value="PRK07726.1"/>
    <property type="match status" value="1"/>
</dbReference>
<comment type="caution">
    <text evidence="8">Lacks conserved residue(s) required for the propagation of feature annotation.</text>
</comment>
<accession>A0ABU9K593</accession>
<feature type="active site" description="O-(5'-phospho-DNA)-tyrosine intermediate" evidence="8">
    <location>
        <position position="310"/>
    </location>
</feature>
<keyword evidence="5 8" id="KW-0799">Topoisomerase</keyword>
<dbReference type="Proteomes" id="UP001389717">
    <property type="component" value="Unassembled WGS sequence"/>
</dbReference>
<evidence type="ECO:0000313" key="12">
    <source>
        <dbReference type="Proteomes" id="UP001389717"/>
    </source>
</evidence>
<feature type="domain" description="Topo IA-type catalytic" evidence="10">
    <location>
        <begin position="153"/>
        <end position="586"/>
    </location>
</feature>
<sequence>MKKTLVLAEKPSVGRDIARVLQCTSKGNGFLEGKEYIVTWALGHLVTLADPETYDEKYKSWKLEDLPMMPPSLRLVVIKKTGKQFSAVKSQMNRPDVGTIVIATDAGREGELVARWIIEKSRVNKPLKRLWISSVTDKAIKDGFNNLKDAKKYVNLYEAAQARSEADWYVGMNATRALTTKHNAQLSCGRVQTPTLSIIAQREEEINQFRPKAYYGLKAATDKGSFLWANSNGDSKTFSRDEIHGILTTIKNEKTGIVTSMKTTLKKQFAPSLYDLTELQRDAHKIYGFSAKETLSIMQKLYEQHKLVTYPRTDSKHLSSDITDTLKDRLNAINVQPYRASASKALKSSASLSNAYVDDRKVSDHHAIIPTEETPFLQRLNDREVKIYDLIVKRFLAIFFPPYQYEQTKVEMRIGKEQFHTKGNRVTNKGWKEVYGFDDEEDQFLGRMEIHDELNLLSVMETEGKTTPPGRFNEGTLLAAMENPVKYMKESDKQLQEAIGETGGLGTVATRADIIEKLFNSGVMEQKGKEIHLTSKGKQLLDLAPRELRSPSLTAEWELKLDSIAKGSLEKQEFIKEIKDYTKKSVHEIKNSEKKFSHDNLTGTKCPDCGNLMLEIKNKNGKKLVCQDRECGHRKNISKKTNARCPNCHKRLDLRGEGEGQMFVCVCGHKEKLSTFNDRRKKEKHNKASKRDVNKYLKTQEKDEPVNTALADALAKLKLDQ</sequence>
<keyword evidence="3 8" id="KW-0479">Metal-binding</keyword>
<dbReference type="InterPro" id="IPR023405">
    <property type="entry name" value="Topo_IA_core_domain"/>
</dbReference>
<dbReference type="PANTHER" id="PTHR11390:SF21">
    <property type="entry name" value="DNA TOPOISOMERASE 3-ALPHA"/>
    <property type="match status" value="1"/>
</dbReference>
<dbReference type="InterPro" id="IPR005738">
    <property type="entry name" value="TopoIII"/>
</dbReference>
<feature type="site" description="Interaction with DNA" evidence="8">
    <location>
        <position position="312"/>
    </location>
</feature>
<dbReference type="InterPro" id="IPR034144">
    <property type="entry name" value="TOPRIM_TopoIII"/>
</dbReference>
<dbReference type="PROSITE" id="PS50880">
    <property type="entry name" value="TOPRIM"/>
    <property type="match status" value="1"/>
</dbReference>
<dbReference type="EMBL" id="JBBYAF010000004">
    <property type="protein sequence ID" value="MEL3971244.1"/>
    <property type="molecule type" value="Genomic_DNA"/>
</dbReference>
<feature type="binding site" evidence="8">
    <location>
        <position position="105"/>
    </location>
    <ligand>
        <name>Mg(2+)</name>
        <dbReference type="ChEBI" id="CHEBI:18420"/>
        <note>catalytic</note>
    </ligand>
</feature>
<dbReference type="Gene3D" id="3.40.50.140">
    <property type="match status" value="1"/>
</dbReference>
<reference evidence="11 12" key="1">
    <citation type="submission" date="2024-04" db="EMBL/GenBank/DDBJ databases">
        <title>Bacillus oryzaecorticis sp. nov., a moderately halophilic bacterium isolated from rice husks.</title>
        <authorList>
            <person name="Zhu H.-S."/>
        </authorList>
    </citation>
    <scope>NUCLEOTIDE SEQUENCE [LARGE SCALE GENOMIC DNA]</scope>
    <source>
        <strain evidence="11 12">ZC255</strain>
    </source>
</reference>
<dbReference type="InterPro" id="IPR003601">
    <property type="entry name" value="Topo_IA_2"/>
</dbReference>
<dbReference type="Pfam" id="PF01131">
    <property type="entry name" value="Topoisom_bac"/>
    <property type="match status" value="1"/>
</dbReference>
<dbReference type="SMART" id="SM00436">
    <property type="entry name" value="TOP1Bc"/>
    <property type="match status" value="1"/>
</dbReference>
<dbReference type="PROSITE" id="PS52039">
    <property type="entry name" value="TOPO_IA_2"/>
    <property type="match status" value="1"/>
</dbReference>
<evidence type="ECO:0000256" key="7">
    <source>
        <dbReference type="ARBA" id="ARBA00023235"/>
    </source>
</evidence>
<dbReference type="Gene3D" id="2.70.20.10">
    <property type="entry name" value="Topoisomerase I, domain 3"/>
    <property type="match status" value="1"/>
</dbReference>
<evidence type="ECO:0000256" key="1">
    <source>
        <dbReference type="ARBA" id="ARBA00000213"/>
    </source>
</evidence>
<feature type="site" description="Interaction with DNA" evidence="8">
    <location>
        <position position="168"/>
    </location>
</feature>
<dbReference type="Pfam" id="PF01751">
    <property type="entry name" value="Toprim"/>
    <property type="match status" value="1"/>
</dbReference>
<dbReference type="InterPro" id="IPR000380">
    <property type="entry name" value="Topo_IA"/>
</dbReference>
<evidence type="ECO:0000313" key="11">
    <source>
        <dbReference type="EMBL" id="MEL3971244.1"/>
    </source>
</evidence>
<dbReference type="HAMAP" id="MF_00953">
    <property type="entry name" value="Topoisom_3_prok"/>
    <property type="match status" value="1"/>
</dbReference>
<dbReference type="Gene3D" id="1.10.290.10">
    <property type="entry name" value="Topoisomerase I, domain 4"/>
    <property type="match status" value="1"/>
</dbReference>
<organism evidence="11 12">
    <name type="scientific">Rossellomorea oryzaecorticis</name>
    <dbReference type="NCBI Taxonomy" id="1396505"/>
    <lineage>
        <taxon>Bacteria</taxon>
        <taxon>Bacillati</taxon>
        <taxon>Bacillota</taxon>
        <taxon>Bacilli</taxon>
        <taxon>Bacillales</taxon>
        <taxon>Bacillaceae</taxon>
        <taxon>Rossellomorea</taxon>
    </lineage>
</organism>
<dbReference type="Gene3D" id="1.10.460.10">
    <property type="entry name" value="Topoisomerase I, domain 2"/>
    <property type="match status" value="1"/>
</dbReference>
<dbReference type="InterPro" id="IPR003602">
    <property type="entry name" value="Topo_IA_DNA-bd_dom"/>
</dbReference>
<comment type="catalytic activity">
    <reaction evidence="1 8">
        <text>ATP-independent breakage of single-stranded DNA, followed by passage and rejoining.</text>
        <dbReference type="EC" id="5.6.2.1"/>
    </reaction>
</comment>
<dbReference type="RefSeq" id="WP_341980281.1">
    <property type="nucleotide sequence ID" value="NZ_JBBYAF010000004.1"/>
</dbReference>
<feature type="domain" description="Toprim" evidence="9">
    <location>
        <begin position="3"/>
        <end position="136"/>
    </location>
</feature>
<dbReference type="CDD" id="cd00186">
    <property type="entry name" value="TOP1Ac"/>
    <property type="match status" value="1"/>
</dbReference>
<dbReference type="InterPro" id="IPR023406">
    <property type="entry name" value="Topo_IA_AS"/>
</dbReference>
<comment type="similarity">
    <text evidence="2 8">Belongs to the type IA topoisomerase family.</text>
</comment>
<feature type="region of interest" description="Interaction with DNA" evidence="8">
    <location>
        <begin position="187"/>
        <end position="192"/>
    </location>
</feature>
<dbReference type="InterPro" id="IPR013824">
    <property type="entry name" value="Topo_IA_cen_sub1"/>
</dbReference>
<comment type="function">
    <text evidence="8">Releases the supercoiling and torsional tension of DNA, which is introduced during the DNA replication and transcription, by transiently cleaving and rejoining one strand of the DNA duplex. Introduces a single-strand break via transesterification at a target site in duplex DNA. The scissile phosphodiester is attacked by the catalytic tyrosine of the enzyme, resulting in the formation of a DNA-(5'-phosphotyrosyl)-enzyme intermediate and the expulsion of a 3'-OH DNA strand. The free DNA strand then undergoes passage around the unbroken strand, thus removing DNA supercoils. Finally, in the religation step, the DNA 3'-OH attacks the covalent intermediate to expel the active-site tyrosine and restore the DNA phosphodiester backbone.</text>
</comment>
<dbReference type="EC" id="5.6.2.1" evidence="8"/>
<dbReference type="NCBIfam" id="TIGR01056">
    <property type="entry name" value="topB"/>
    <property type="match status" value="1"/>
</dbReference>
<dbReference type="PROSITE" id="PS00396">
    <property type="entry name" value="TOPO_IA_1"/>
    <property type="match status" value="1"/>
</dbReference>
<comment type="cofactor">
    <cofactor evidence="8">
        <name>Mg(2+)</name>
        <dbReference type="ChEBI" id="CHEBI:18420"/>
    </cofactor>
</comment>
<feature type="binding site" evidence="8">
    <location>
        <position position="9"/>
    </location>
    <ligand>
        <name>Mg(2+)</name>
        <dbReference type="ChEBI" id="CHEBI:18420"/>
        <note>catalytic</note>
    </ligand>
</feature>